<organism evidence="8 9">
    <name type="scientific">Ilumatobacter coccineus (strain NBRC 103263 / KCTC 29153 / YM16-304)</name>
    <dbReference type="NCBI Taxonomy" id="1313172"/>
    <lineage>
        <taxon>Bacteria</taxon>
        <taxon>Bacillati</taxon>
        <taxon>Actinomycetota</taxon>
        <taxon>Acidimicrobiia</taxon>
        <taxon>Acidimicrobiales</taxon>
        <taxon>Ilumatobacteraceae</taxon>
        <taxon>Ilumatobacter</taxon>
    </lineage>
</organism>
<dbReference type="InterPro" id="IPR013324">
    <property type="entry name" value="RNA_pol_sigma_r3/r4-like"/>
</dbReference>
<keyword evidence="4" id="KW-0238">DNA-binding</keyword>
<dbReference type="Pfam" id="PF08281">
    <property type="entry name" value="Sigma70_r4_2"/>
    <property type="match status" value="1"/>
</dbReference>
<evidence type="ECO:0000256" key="3">
    <source>
        <dbReference type="ARBA" id="ARBA00023082"/>
    </source>
</evidence>
<reference evidence="8 9" key="1">
    <citation type="journal article" date="2013" name="Int. J. Syst. Evol. Microbiol.">
        <title>Ilumatobacter nonamiense sp. nov. and Ilumatobacter coccineum sp. nov., isolated from seashore sand.</title>
        <authorList>
            <person name="Matsumoto A."/>
            <person name="Kasai H."/>
            <person name="Matsuo Y."/>
            <person name="Shizuri Y."/>
            <person name="Ichikawa N."/>
            <person name="Fujita N."/>
            <person name="Omura S."/>
            <person name="Takahashi Y."/>
        </authorList>
    </citation>
    <scope>NUCLEOTIDE SEQUENCE [LARGE SCALE GENOMIC DNA]</scope>
    <source>
        <strain evidence="9">NBRC 103263 / KCTC 29153 / YM16-304</strain>
    </source>
</reference>
<proteinExistence type="inferred from homology"/>
<dbReference type="Gene3D" id="1.10.1740.10">
    <property type="match status" value="1"/>
</dbReference>
<keyword evidence="9" id="KW-1185">Reference proteome</keyword>
<dbReference type="InterPro" id="IPR007627">
    <property type="entry name" value="RNA_pol_sigma70_r2"/>
</dbReference>
<dbReference type="InterPro" id="IPR039425">
    <property type="entry name" value="RNA_pol_sigma-70-like"/>
</dbReference>
<dbReference type="InterPro" id="IPR014284">
    <property type="entry name" value="RNA_pol_sigma-70_dom"/>
</dbReference>
<name>A0A6C7EF30_ILUCY</name>
<dbReference type="Pfam" id="PF04542">
    <property type="entry name" value="Sigma70_r2"/>
    <property type="match status" value="1"/>
</dbReference>
<dbReference type="KEGG" id="aym:YM304_34650"/>
<dbReference type="NCBIfam" id="TIGR02937">
    <property type="entry name" value="sigma70-ECF"/>
    <property type="match status" value="1"/>
</dbReference>
<feature type="domain" description="RNA polymerase sigma factor 70 region 4 type 2" evidence="7">
    <location>
        <begin position="118"/>
        <end position="168"/>
    </location>
</feature>
<dbReference type="InterPro" id="IPR013249">
    <property type="entry name" value="RNA_pol_sigma70_r4_t2"/>
</dbReference>
<accession>A0A6C7EF30</accession>
<evidence type="ECO:0000259" key="6">
    <source>
        <dbReference type="Pfam" id="PF04542"/>
    </source>
</evidence>
<evidence type="ECO:0000313" key="8">
    <source>
        <dbReference type="EMBL" id="BAN03779.1"/>
    </source>
</evidence>
<dbReference type="Proteomes" id="UP000011863">
    <property type="component" value="Chromosome"/>
</dbReference>
<keyword evidence="3" id="KW-0731">Sigma factor</keyword>
<evidence type="ECO:0000313" key="9">
    <source>
        <dbReference type="Proteomes" id="UP000011863"/>
    </source>
</evidence>
<feature type="domain" description="RNA polymerase sigma-70 region 2" evidence="6">
    <location>
        <begin position="21"/>
        <end position="84"/>
    </location>
</feature>
<dbReference type="OrthoDB" id="9811152at2"/>
<dbReference type="EMBL" id="AP012057">
    <property type="protein sequence ID" value="BAN03779.1"/>
    <property type="molecule type" value="Genomic_DNA"/>
</dbReference>
<evidence type="ECO:0000256" key="2">
    <source>
        <dbReference type="ARBA" id="ARBA00023015"/>
    </source>
</evidence>
<dbReference type="GO" id="GO:0016987">
    <property type="term" value="F:sigma factor activity"/>
    <property type="evidence" value="ECO:0007669"/>
    <property type="project" value="UniProtKB-KW"/>
</dbReference>
<evidence type="ECO:0000256" key="5">
    <source>
        <dbReference type="ARBA" id="ARBA00023163"/>
    </source>
</evidence>
<evidence type="ECO:0000256" key="4">
    <source>
        <dbReference type="ARBA" id="ARBA00023125"/>
    </source>
</evidence>
<keyword evidence="5" id="KW-0804">Transcription</keyword>
<protein>
    <submittedName>
        <fullName evidence="8">Putative RNA polymerase ECF subfamily sigma factor</fullName>
    </submittedName>
</protein>
<dbReference type="CDD" id="cd06171">
    <property type="entry name" value="Sigma70_r4"/>
    <property type="match status" value="1"/>
</dbReference>
<gene>
    <name evidence="8" type="ORF">YM304_34650</name>
</gene>
<dbReference type="PANTHER" id="PTHR43133">
    <property type="entry name" value="RNA POLYMERASE ECF-TYPE SIGMA FACTO"/>
    <property type="match status" value="1"/>
</dbReference>
<dbReference type="Gene3D" id="1.10.10.10">
    <property type="entry name" value="Winged helix-like DNA-binding domain superfamily/Winged helix DNA-binding domain"/>
    <property type="match status" value="1"/>
</dbReference>
<dbReference type="AlphaFoldDB" id="A0A6C7EF30"/>
<keyword evidence="2" id="KW-0805">Transcription regulation</keyword>
<evidence type="ECO:0000259" key="7">
    <source>
        <dbReference type="Pfam" id="PF08281"/>
    </source>
</evidence>
<dbReference type="GO" id="GO:0006352">
    <property type="term" value="P:DNA-templated transcription initiation"/>
    <property type="evidence" value="ECO:0007669"/>
    <property type="project" value="InterPro"/>
</dbReference>
<dbReference type="InterPro" id="IPR036388">
    <property type="entry name" value="WH-like_DNA-bd_sf"/>
</dbReference>
<sequence length="174" mass="19196">MPDVGIPAADMAANDTQISWLVENYGGLLYRVAFAVVGNRQLAEDVVQEVLVKAWTSMPSWDGDEPIRWARVVTRNTAISTVRSVAGRPFEPLDPDDGSLVSGAADADFERSEEVAEMWAALGRLDDDSRLLLVLHEVDGLSYEQIVEATDLTMSAVKSKLYRARLTLRKAMNQ</sequence>
<dbReference type="PANTHER" id="PTHR43133:SF8">
    <property type="entry name" value="RNA POLYMERASE SIGMA FACTOR HI_1459-RELATED"/>
    <property type="match status" value="1"/>
</dbReference>
<evidence type="ECO:0000256" key="1">
    <source>
        <dbReference type="ARBA" id="ARBA00010641"/>
    </source>
</evidence>
<dbReference type="SUPFAM" id="SSF88659">
    <property type="entry name" value="Sigma3 and sigma4 domains of RNA polymerase sigma factors"/>
    <property type="match status" value="1"/>
</dbReference>
<comment type="similarity">
    <text evidence="1">Belongs to the sigma-70 factor family. ECF subfamily.</text>
</comment>
<dbReference type="InterPro" id="IPR013325">
    <property type="entry name" value="RNA_pol_sigma_r2"/>
</dbReference>
<dbReference type="SUPFAM" id="SSF88946">
    <property type="entry name" value="Sigma2 domain of RNA polymerase sigma factors"/>
    <property type="match status" value="1"/>
</dbReference>
<dbReference type="GO" id="GO:0003677">
    <property type="term" value="F:DNA binding"/>
    <property type="evidence" value="ECO:0007669"/>
    <property type="project" value="UniProtKB-KW"/>
</dbReference>